<evidence type="ECO:0000313" key="3">
    <source>
        <dbReference type="Proteomes" id="UP000244937"/>
    </source>
</evidence>
<accession>A0A2S1SL83</accession>
<reference evidence="2 3" key="1">
    <citation type="submission" date="2018-05" db="EMBL/GenBank/DDBJ databases">
        <title>Genome sequencing of Flavobacterium sp. HYN0049.</title>
        <authorList>
            <person name="Yi H."/>
            <person name="Baek C."/>
        </authorList>
    </citation>
    <scope>NUCLEOTIDE SEQUENCE [LARGE SCALE GENOMIC DNA]</scope>
    <source>
        <strain evidence="2 3">HYN0049</strain>
    </source>
</reference>
<proteinExistence type="predicted"/>
<feature type="transmembrane region" description="Helical" evidence="1">
    <location>
        <begin position="317"/>
        <end position="338"/>
    </location>
</feature>
<evidence type="ECO:0000313" key="2">
    <source>
        <dbReference type="EMBL" id="AWI27158.1"/>
    </source>
</evidence>
<dbReference type="OrthoDB" id="9807384at2"/>
<keyword evidence="1" id="KW-1133">Transmembrane helix</keyword>
<sequence length="532" mass="60632">MAAFPQQGKITTGIDKKKQKIGAQFNLTLKTTVDTTAKVVFPKGDSFGPMMVIRDEKPDTVRKGARYELVKKYGLTQFDSGSYLIPKLKVLINKKPFFSDSLRVEVANVKVDTLKQGLYDIKPVIQMEKPSKSWWWWCLLISTLIVGACALGYYFFTLFKNRKTTEEIYKTPIEKATSLLKNLENKQLWQKGEVKSYYSELTDIARNYIEEEIHIPAMESTTTELIEALRKVANQKKMTLSQDTFINLEKVLKQADLVKFAKSKPLDFEILEDKKRVESSIVLIHKAVPEEIIEEDTSELDELMKEKFLKKKKRKTTLIAVASVFGALLLTLGILIAVKGLDYVIDNTLGHPTKTLLEGEWITSEYGNPAIELQTPEVLKRINAKDFLPKDAMQLIKDMQTFQYGNIFGDFGIMVATNTYKENPDGKQADINLDDAIEGEIKLFEKKGAQRITVFKEDYTDKDGSVGMKAYGTYIRVNPEDRTSIKMAYEMIYFHQGNGLQKVIVVHQEDDKYAKPLTDKLMKSVELISQTP</sequence>
<dbReference type="Proteomes" id="UP000244937">
    <property type="component" value="Chromosome"/>
</dbReference>
<keyword evidence="1" id="KW-0812">Transmembrane</keyword>
<keyword evidence="1" id="KW-0472">Membrane</keyword>
<organism evidence="2 3">
    <name type="scientific">Flavobacterium pallidum</name>
    <dbReference type="NCBI Taxonomy" id="2172098"/>
    <lineage>
        <taxon>Bacteria</taxon>
        <taxon>Pseudomonadati</taxon>
        <taxon>Bacteroidota</taxon>
        <taxon>Flavobacteriia</taxon>
        <taxon>Flavobacteriales</taxon>
        <taxon>Flavobacteriaceae</taxon>
        <taxon>Flavobacterium</taxon>
    </lineage>
</organism>
<evidence type="ECO:0000256" key="1">
    <source>
        <dbReference type="SAM" id="Phobius"/>
    </source>
</evidence>
<gene>
    <name evidence="2" type="ORF">HYN49_02955</name>
</gene>
<feature type="transmembrane region" description="Helical" evidence="1">
    <location>
        <begin position="134"/>
        <end position="156"/>
    </location>
</feature>
<keyword evidence="3" id="KW-1185">Reference proteome</keyword>
<name>A0A2S1SL83_9FLAO</name>
<dbReference type="KEGG" id="fpal:HYN49_02955"/>
<protein>
    <recommendedName>
        <fullName evidence="4">Protein BatD</fullName>
    </recommendedName>
</protein>
<dbReference type="AlphaFoldDB" id="A0A2S1SL83"/>
<evidence type="ECO:0008006" key="4">
    <source>
        <dbReference type="Google" id="ProtNLM"/>
    </source>
</evidence>
<dbReference type="EMBL" id="CP029187">
    <property type="protein sequence ID" value="AWI27158.1"/>
    <property type="molecule type" value="Genomic_DNA"/>
</dbReference>